<keyword evidence="1" id="KW-0812">Transmembrane</keyword>
<dbReference type="EMBL" id="BEHT01000013">
    <property type="protein sequence ID" value="GBC98593.1"/>
    <property type="molecule type" value="Genomic_DNA"/>
</dbReference>
<feature type="transmembrane region" description="Helical" evidence="1">
    <location>
        <begin position="94"/>
        <end position="123"/>
    </location>
</feature>
<evidence type="ECO:0000313" key="3">
    <source>
        <dbReference type="EMBL" id="GBC98593.1"/>
    </source>
</evidence>
<keyword evidence="1" id="KW-1133">Transmembrane helix</keyword>
<evidence type="ECO:0000259" key="2">
    <source>
        <dbReference type="Pfam" id="PF20581"/>
    </source>
</evidence>
<comment type="caution">
    <text evidence="3">The sequence shown here is derived from an EMBL/GenBank/DDBJ whole genome shotgun (WGS) entry which is preliminary data.</text>
</comment>
<reference evidence="4" key="1">
    <citation type="submission" date="2017-09" db="EMBL/GenBank/DDBJ databases">
        <title>Metaegenomics of thermophilic ammonia-oxidizing enrichment culture.</title>
        <authorList>
            <person name="Kato S."/>
            <person name="Suzuki K."/>
        </authorList>
    </citation>
    <scope>NUCLEOTIDE SEQUENCE [LARGE SCALE GENOMIC DNA]</scope>
</reference>
<proteinExistence type="predicted"/>
<accession>A0A2H5XBN3</accession>
<gene>
    <name evidence="3" type="ORF">HRbin17_01107</name>
</gene>
<evidence type="ECO:0000256" key="1">
    <source>
        <dbReference type="SAM" id="Phobius"/>
    </source>
</evidence>
<protein>
    <recommendedName>
        <fullName evidence="2">DUF6785 domain-containing protein</fullName>
    </recommendedName>
</protein>
<dbReference type="Pfam" id="PF20581">
    <property type="entry name" value="DUF6785"/>
    <property type="match status" value="1"/>
</dbReference>
<evidence type="ECO:0000313" key="4">
    <source>
        <dbReference type="Proteomes" id="UP000236173"/>
    </source>
</evidence>
<sequence>MTVPGYFAQSYDHLRDFWQVIPHWWVPKDTEIVREFFEGSKSGVPWAVWIFPLVLWSVFFFALLAFAWGLSLLLTPEWLASERLNFPLAQLPLYIVHFKALFSSLTLTGMVLGGLPTVTMIFISLLRPITDNPVENFFLGTWIFYLRGSRLTVLDLFVFTHIGTGLG</sequence>
<dbReference type="InterPro" id="IPR046712">
    <property type="entry name" value="DUF6785"/>
</dbReference>
<feature type="transmembrane region" description="Helical" evidence="1">
    <location>
        <begin position="46"/>
        <end position="74"/>
    </location>
</feature>
<keyword evidence="1" id="KW-0472">Membrane</keyword>
<name>A0A2H5XBN3_9BACT</name>
<dbReference type="AlphaFoldDB" id="A0A2H5XBN3"/>
<organism evidence="3 4">
    <name type="scientific">Candidatus Fervidibacter japonicus</name>
    <dbReference type="NCBI Taxonomy" id="2035412"/>
    <lineage>
        <taxon>Bacteria</taxon>
        <taxon>Candidatus Fervidibacterota</taxon>
        <taxon>Candidatus Fervidibacter</taxon>
    </lineage>
</organism>
<feature type="domain" description="DUF6785" evidence="2">
    <location>
        <begin position="1"/>
        <end position="115"/>
    </location>
</feature>
<dbReference type="Proteomes" id="UP000236173">
    <property type="component" value="Unassembled WGS sequence"/>
</dbReference>